<name>A0A4Q1K4F3_9FLAO</name>
<proteinExistence type="predicted"/>
<reference evidence="5" key="1">
    <citation type="submission" date="2019-01" db="EMBL/GenBank/DDBJ databases">
        <title>Cytophagaceae bacterium strain CAR-16.</title>
        <authorList>
            <person name="Chen W.-M."/>
        </authorList>
    </citation>
    <scope>NUCLEOTIDE SEQUENCE [LARGE SCALE GENOMIC DNA]</scope>
    <source>
        <strain evidence="5">WWJ-16</strain>
    </source>
</reference>
<dbReference type="Gene3D" id="1.10.287.130">
    <property type="match status" value="1"/>
</dbReference>
<evidence type="ECO:0000259" key="3">
    <source>
        <dbReference type="SMART" id="SM00065"/>
    </source>
</evidence>
<protein>
    <recommendedName>
        <fullName evidence="2">histidine kinase</fullName>
        <ecNumber evidence="2">2.7.13.3</ecNumber>
    </recommendedName>
</protein>
<dbReference type="OrthoDB" id="9811889at2"/>
<evidence type="ECO:0000256" key="1">
    <source>
        <dbReference type="ARBA" id="ARBA00000085"/>
    </source>
</evidence>
<dbReference type="InterPro" id="IPR036097">
    <property type="entry name" value="HisK_dim/P_sf"/>
</dbReference>
<gene>
    <name evidence="4" type="ORF">EQG61_13220</name>
</gene>
<dbReference type="SUPFAM" id="SSF47384">
    <property type="entry name" value="Homodimeric domain of signal transducing histidine kinase"/>
    <property type="match status" value="1"/>
</dbReference>
<dbReference type="InterPro" id="IPR029016">
    <property type="entry name" value="GAF-like_dom_sf"/>
</dbReference>
<dbReference type="RefSeq" id="WP_129462426.1">
    <property type="nucleotide sequence ID" value="NZ_SBKN01000010.1"/>
</dbReference>
<dbReference type="CDD" id="cd00082">
    <property type="entry name" value="HisKA"/>
    <property type="match status" value="1"/>
</dbReference>
<feature type="domain" description="GAF" evidence="3">
    <location>
        <begin position="19"/>
        <end position="162"/>
    </location>
</feature>
<comment type="caution">
    <text evidence="4">The sequence shown here is derived from an EMBL/GenBank/DDBJ whole genome shotgun (WGS) entry which is preliminary data.</text>
</comment>
<dbReference type="EMBL" id="SBKN01000010">
    <property type="protein sequence ID" value="RXR20205.1"/>
    <property type="molecule type" value="Genomic_DNA"/>
</dbReference>
<dbReference type="Pfam" id="PF01590">
    <property type="entry name" value="GAF"/>
    <property type="match status" value="1"/>
</dbReference>
<evidence type="ECO:0000313" key="5">
    <source>
        <dbReference type="Proteomes" id="UP000289857"/>
    </source>
</evidence>
<dbReference type="EC" id="2.7.13.3" evidence="2"/>
<organism evidence="4 5">
    <name type="scientific">Flavobacterium stagni</name>
    <dbReference type="NCBI Taxonomy" id="2506421"/>
    <lineage>
        <taxon>Bacteria</taxon>
        <taxon>Pseudomonadati</taxon>
        <taxon>Bacteroidota</taxon>
        <taxon>Flavobacteriia</taxon>
        <taxon>Flavobacteriales</taxon>
        <taxon>Flavobacteriaceae</taxon>
        <taxon>Flavobacterium</taxon>
    </lineage>
</organism>
<dbReference type="PANTHER" id="PTHR43102:SF2">
    <property type="entry name" value="GAF DOMAIN-CONTAINING PROTEIN"/>
    <property type="match status" value="1"/>
</dbReference>
<dbReference type="PANTHER" id="PTHR43102">
    <property type="entry name" value="SLR1143 PROTEIN"/>
    <property type="match status" value="1"/>
</dbReference>
<dbReference type="GO" id="GO:0000155">
    <property type="term" value="F:phosphorelay sensor kinase activity"/>
    <property type="evidence" value="ECO:0007669"/>
    <property type="project" value="InterPro"/>
</dbReference>
<dbReference type="SUPFAM" id="SSF55781">
    <property type="entry name" value="GAF domain-like"/>
    <property type="match status" value="1"/>
</dbReference>
<evidence type="ECO:0000313" key="4">
    <source>
        <dbReference type="EMBL" id="RXR20205.1"/>
    </source>
</evidence>
<dbReference type="InterPro" id="IPR003018">
    <property type="entry name" value="GAF"/>
</dbReference>
<evidence type="ECO:0000256" key="2">
    <source>
        <dbReference type="ARBA" id="ARBA00012438"/>
    </source>
</evidence>
<comment type="catalytic activity">
    <reaction evidence="1">
        <text>ATP + protein L-histidine = ADP + protein N-phospho-L-histidine.</text>
        <dbReference type="EC" id="2.7.13.3"/>
    </reaction>
</comment>
<dbReference type="Gene3D" id="3.30.450.20">
    <property type="entry name" value="PAS domain"/>
    <property type="match status" value="1"/>
</dbReference>
<dbReference type="AlphaFoldDB" id="A0A4Q1K4F3"/>
<keyword evidence="5" id="KW-1185">Reference proteome</keyword>
<dbReference type="SMART" id="SM00065">
    <property type="entry name" value="GAF"/>
    <property type="match status" value="1"/>
</dbReference>
<dbReference type="Proteomes" id="UP000289857">
    <property type="component" value="Unassembled WGS sequence"/>
</dbReference>
<dbReference type="Gene3D" id="3.30.450.40">
    <property type="match status" value="1"/>
</dbReference>
<dbReference type="InterPro" id="IPR035965">
    <property type="entry name" value="PAS-like_dom_sf"/>
</dbReference>
<accession>A0A4Q1K4F3</accession>
<sequence length="364" mass="42043">MHEAKRLQELFNYQILDTKPEQALDDIAEIASLVCDTPISLITMVDDSRSWHKSIYGLDLKEVNRSDSFCQHMLYNTEDLMIVEDALLDQKFANNPYVLQENGVRFYAGAPLVTPKGYVLGSLCVVDTKPRKLHARQLQALKLLSRKAMDYLNSRKLIVLQNQSIAKQSHKMKRLTDLSPGMLFQYRNTADGKGHFDFISDGFSLLFPHLRNEHVYSNPNALLAYIHPDDVANVKKSVDLAITQKTNWHFIYRTTDLTHREIWHMVKARIEKSDDEETIWYGSIQDITSIITNDKTLGDVLFELSHHLRKPVANILGITQQMQQENLTLPELQEYIQMIAQSAEELDLFIRQQNSYFNDQKKST</sequence>
<dbReference type="SUPFAM" id="SSF55785">
    <property type="entry name" value="PYP-like sensor domain (PAS domain)"/>
    <property type="match status" value="1"/>
</dbReference>
<dbReference type="InterPro" id="IPR003661">
    <property type="entry name" value="HisK_dim/P_dom"/>
</dbReference>